<organism evidence="9 10">
    <name type="scientific">Ananas comosus</name>
    <name type="common">Pineapple</name>
    <name type="synonym">Ananas ananas</name>
    <dbReference type="NCBI Taxonomy" id="4615"/>
    <lineage>
        <taxon>Eukaryota</taxon>
        <taxon>Viridiplantae</taxon>
        <taxon>Streptophyta</taxon>
        <taxon>Embryophyta</taxon>
        <taxon>Tracheophyta</taxon>
        <taxon>Spermatophyta</taxon>
        <taxon>Magnoliopsida</taxon>
        <taxon>Liliopsida</taxon>
        <taxon>Poales</taxon>
        <taxon>Bromeliaceae</taxon>
        <taxon>Bromelioideae</taxon>
        <taxon>Ananas</taxon>
    </lineage>
</organism>
<keyword evidence="2" id="KW-0812">Transmembrane</keyword>
<evidence type="ECO:0000313" key="9">
    <source>
        <dbReference type="Proteomes" id="UP000515123"/>
    </source>
</evidence>
<keyword evidence="3 7" id="KW-0732">Signal</keyword>
<evidence type="ECO:0000256" key="5">
    <source>
        <dbReference type="ARBA" id="ARBA00023136"/>
    </source>
</evidence>
<evidence type="ECO:0000256" key="4">
    <source>
        <dbReference type="ARBA" id="ARBA00022989"/>
    </source>
</evidence>
<dbReference type="PANTHER" id="PTHR46854:SF1">
    <property type="entry name" value="5'-ADENYLYLSULFATE REDUCTASE-LIKE 4-RELATED"/>
    <property type="match status" value="1"/>
</dbReference>
<dbReference type="AlphaFoldDB" id="A0A6P5EI77"/>
<reference evidence="9" key="1">
    <citation type="journal article" date="2015" name="Nat. Genet.">
        <title>The pineapple genome and the evolution of CAM photosynthesis.</title>
        <authorList>
            <person name="Ming R."/>
            <person name="VanBuren R."/>
            <person name="Wai C.M."/>
            <person name="Tang H."/>
            <person name="Schatz M.C."/>
            <person name="Bowers J.E."/>
            <person name="Lyons E."/>
            <person name="Wang M.L."/>
            <person name="Chen J."/>
            <person name="Biggers E."/>
            <person name="Zhang J."/>
            <person name="Huang L."/>
            <person name="Zhang L."/>
            <person name="Miao W."/>
            <person name="Zhang J."/>
            <person name="Ye Z."/>
            <person name="Miao C."/>
            <person name="Lin Z."/>
            <person name="Wang H."/>
            <person name="Zhou H."/>
            <person name="Yim W.C."/>
            <person name="Priest H.D."/>
            <person name="Zheng C."/>
            <person name="Woodhouse M."/>
            <person name="Edger P.P."/>
            <person name="Guyot R."/>
            <person name="Guo H.B."/>
            <person name="Guo H."/>
            <person name="Zheng G."/>
            <person name="Singh R."/>
            <person name="Sharma A."/>
            <person name="Min X."/>
            <person name="Zheng Y."/>
            <person name="Lee H."/>
            <person name="Gurtowski J."/>
            <person name="Sedlazeck F.J."/>
            <person name="Harkess A."/>
            <person name="McKain M.R."/>
            <person name="Liao Z."/>
            <person name="Fang J."/>
            <person name="Liu J."/>
            <person name="Zhang X."/>
            <person name="Zhang Q."/>
            <person name="Hu W."/>
            <person name="Qin Y."/>
            <person name="Wang K."/>
            <person name="Chen L.Y."/>
            <person name="Shirley N."/>
            <person name="Lin Y.R."/>
            <person name="Liu L.Y."/>
            <person name="Hernandez A.G."/>
            <person name="Wright C.L."/>
            <person name="Bulone V."/>
            <person name="Tuskan G.A."/>
            <person name="Heath K."/>
            <person name="Zee F."/>
            <person name="Moore P.H."/>
            <person name="Sunkar R."/>
            <person name="Leebens-Mack J.H."/>
            <person name="Mockler T."/>
            <person name="Bennetzen J.L."/>
            <person name="Freeling M."/>
            <person name="Sankoff D."/>
            <person name="Paterson A.H."/>
            <person name="Zhu X."/>
            <person name="Yang X."/>
            <person name="Smith J.A."/>
            <person name="Cushman J.C."/>
            <person name="Paull R.E."/>
            <person name="Yu Q."/>
        </authorList>
    </citation>
    <scope>NUCLEOTIDE SEQUENCE [LARGE SCALE GENOMIC DNA]</scope>
    <source>
        <strain evidence="9">cv. F153</strain>
    </source>
</reference>
<dbReference type="OrthoDB" id="19690at2759"/>
<dbReference type="Proteomes" id="UP000515123">
    <property type="component" value="Unplaced"/>
</dbReference>
<dbReference type="Gene3D" id="3.40.30.10">
    <property type="entry name" value="Glutaredoxin"/>
    <property type="match status" value="1"/>
</dbReference>
<comment type="subcellular location">
    <subcellularLocation>
        <location evidence="1">Membrane</location>
        <topology evidence="1">Single-pass membrane protein</topology>
    </subcellularLocation>
</comment>
<dbReference type="PANTHER" id="PTHR46854">
    <property type="entry name" value="5'-ADENYLYLSULFATE REDUCTASE-LIKE 4-RELATED"/>
    <property type="match status" value="1"/>
</dbReference>
<dbReference type="GO" id="GO:0016020">
    <property type="term" value="C:membrane"/>
    <property type="evidence" value="ECO:0007669"/>
    <property type="project" value="UniProtKB-SubCell"/>
</dbReference>
<dbReference type="InterPro" id="IPR036249">
    <property type="entry name" value="Thioredoxin-like_sf"/>
</dbReference>
<proteinExistence type="predicted"/>
<keyword evidence="4" id="KW-1133">Transmembrane helix</keyword>
<dbReference type="SUPFAM" id="SSF52833">
    <property type="entry name" value="Thioredoxin-like"/>
    <property type="match status" value="1"/>
</dbReference>
<feature type="domain" description="Thioredoxin" evidence="8">
    <location>
        <begin position="48"/>
        <end position="169"/>
    </location>
</feature>
<evidence type="ECO:0000256" key="1">
    <source>
        <dbReference type="ARBA" id="ARBA00004167"/>
    </source>
</evidence>
<dbReference type="GeneID" id="109704761"/>
<dbReference type="CDD" id="cd02999">
    <property type="entry name" value="PDI_a_ERp44_like"/>
    <property type="match status" value="1"/>
</dbReference>
<dbReference type="RefSeq" id="XP_020081125.1">
    <property type="nucleotide sequence ID" value="XM_020225536.1"/>
</dbReference>
<keyword evidence="6" id="KW-0325">Glycoprotein</keyword>
<evidence type="ECO:0000256" key="6">
    <source>
        <dbReference type="ARBA" id="ARBA00023180"/>
    </source>
</evidence>
<feature type="signal peptide" evidence="7">
    <location>
        <begin position="1"/>
        <end position="27"/>
    </location>
</feature>
<accession>A0A6P5EI77</accession>
<evidence type="ECO:0000256" key="7">
    <source>
        <dbReference type="SAM" id="SignalP"/>
    </source>
</evidence>
<protein>
    <submittedName>
        <fullName evidence="10">5'-adenylylsulfate reductase-like 3</fullName>
    </submittedName>
</protein>
<evidence type="ECO:0000259" key="8">
    <source>
        <dbReference type="PROSITE" id="PS51352"/>
    </source>
</evidence>
<dbReference type="InterPro" id="IPR013766">
    <property type="entry name" value="Thioredoxin_domain"/>
</dbReference>
<feature type="chain" id="PRO_5028274545" evidence="7">
    <location>
        <begin position="28"/>
        <end position="316"/>
    </location>
</feature>
<evidence type="ECO:0000313" key="10">
    <source>
        <dbReference type="RefSeq" id="XP_020081125.1"/>
    </source>
</evidence>
<evidence type="ECO:0000256" key="2">
    <source>
        <dbReference type="ARBA" id="ARBA00022692"/>
    </source>
</evidence>
<dbReference type="Pfam" id="PF00085">
    <property type="entry name" value="Thioredoxin"/>
    <property type="match status" value="1"/>
</dbReference>
<gene>
    <name evidence="10" type="primary">LOC109704761</name>
</gene>
<name>A0A6P5EI77_ANACO</name>
<keyword evidence="5" id="KW-0472">Membrane</keyword>
<dbReference type="InterPro" id="IPR044606">
    <property type="entry name" value="APRL4/6"/>
</dbReference>
<dbReference type="PROSITE" id="PS51352">
    <property type="entry name" value="THIOREDOXIN_2"/>
    <property type="match status" value="1"/>
</dbReference>
<reference evidence="10" key="2">
    <citation type="submission" date="2025-08" db="UniProtKB">
        <authorList>
            <consortium name="RefSeq"/>
        </authorList>
    </citation>
    <scope>IDENTIFICATION</scope>
    <source>
        <tissue evidence="10">Leaf</tissue>
    </source>
</reference>
<sequence length="316" mass="34814">MAARAWSAASLLLLLLGAAAAAAAAAAEPVCPRASAADAILGRWGSCSAPDSTAIDGDSIGVVEGDEATLQKALNIVHWNREEYVAILFYATWCPFSKICKPNFHRLSSIFPAIRHFSFEESVIRRSILSRYGVHGFPTLFLLNSTMRVRYHGPRNTDSLAAFYTDVTGINPASPDGILLNKTVDLSNMTEFNEDTEQETCPFSWARSPEKLLQQDTYLALASAFVLLRLLYILVPKLNACANRAWRRRVRFASLISFWDCFRAYIEQAKQGFNKVLPCKRSNLQEGAMNARVWASKSLASVAIGEPSSSNLHSTS</sequence>
<keyword evidence="9" id="KW-1185">Reference proteome</keyword>
<evidence type="ECO:0000256" key="3">
    <source>
        <dbReference type="ARBA" id="ARBA00022729"/>
    </source>
</evidence>